<gene>
    <name evidence="1" type="ORF">ColLi_13257</name>
</gene>
<dbReference type="Proteomes" id="UP001055172">
    <property type="component" value="Unassembled WGS sequence"/>
</dbReference>
<keyword evidence="2" id="KW-1185">Reference proteome</keyword>
<accession>A0AA37GZV8</accession>
<proteinExistence type="predicted"/>
<comment type="caution">
    <text evidence="1">The sequence shown here is derived from an EMBL/GenBank/DDBJ whole genome shotgun (WGS) entry which is preliminary data.</text>
</comment>
<dbReference type="EMBL" id="BPPX01000053">
    <property type="protein sequence ID" value="GJC90419.1"/>
    <property type="molecule type" value="Genomic_DNA"/>
</dbReference>
<dbReference type="AlphaFoldDB" id="A0AA37GZV8"/>
<organism evidence="1 2">
    <name type="scientific">Colletotrichum liriopes</name>
    <dbReference type="NCBI Taxonomy" id="708192"/>
    <lineage>
        <taxon>Eukaryota</taxon>
        <taxon>Fungi</taxon>
        <taxon>Dikarya</taxon>
        <taxon>Ascomycota</taxon>
        <taxon>Pezizomycotina</taxon>
        <taxon>Sordariomycetes</taxon>
        <taxon>Hypocreomycetidae</taxon>
        <taxon>Glomerellales</taxon>
        <taxon>Glomerellaceae</taxon>
        <taxon>Colletotrichum</taxon>
        <taxon>Colletotrichum spaethianum species complex</taxon>
    </lineage>
</organism>
<sequence>MIGQRPSPKEGAEIAKWDELLLKLTKAILLRKPVSTIGRAFQPSKSISIRWELASGGEGSVGDSDADQAALALLVKDCEPATFGRGDEEVFDQGHRKVGKMDTEAFCTDFGPCEYGVMETVVQALANTVDGFGQGQCRDLRAELYKLDISQASVLCS</sequence>
<protein>
    <submittedName>
        <fullName evidence="1">Uncharacterized protein</fullName>
    </submittedName>
</protein>
<evidence type="ECO:0000313" key="1">
    <source>
        <dbReference type="EMBL" id="GJC90419.1"/>
    </source>
</evidence>
<name>A0AA37GZV8_9PEZI</name>
<reference evidence="1 2" key="1">
    <citation type="submission" date="2021-07" db="EMBL/GenBank/DDBJ databases">
        <title>Genome data of Colletotrichum spaethianum.</title>
        <authorList>
            <person name="Utami Y.D."/>
            <person name="Hiruma K."/>
        </authorList>
    </citation>
    <scope>NUCLEOTIDE SEQUENCE [LARGE SCALE GENOMIC DNA]</scope>
    <source>
        <strain evidence="1 2">MAFF 242679</strain>
    </source>
</reference>
<evidence type="ECO:0000313" key="2">
    <source>
        <dbReference type="Proteomes" id="UP001055172"/>
    </source>
</evidence>